<feature type="domain" description="Linalool dehydratase/isomerase" evidence="2">
    <location>
        <begin position="171"/>
        <end position="366"/>
    </location>
</feature>
<evidence type="ECO:0000313" key="4">
    <source>
        <dbReference type="Proteomes" id="UP000541136"/>
    </source>
</evidence>
<protein>
    <recommendedName>
        <fullName evidence="2">Linalool dehydratase/isomerase domain-containing protein</fullName>
    </recommendedName>
</protein>
<evidence type="ECO:0000256" key="1">
    <source>
        <dbReference type="SAM" id="SignalP"/>
    </source>
</evidence>
<sequence length="401" mass="44968">MRLNMRFTLKTTAIVSAAALLAGFGPPPRAAELPPGRLATTEDYFAQQAKQAVTPDVMAQLAYMNYIDFISPFYSRGCSFEAWELKHTPQRVIKYSIAFYAYGLASVALIDPKLRALAGHDLDIAVSKMKCKRVWGDWEEDGFGTDPIEKENIMYKGHLNLMYGLYQLVTGSRRYEAEHAHLTRIIHDEIAANPFAGIVCEPDNYFVQCNSVAYLSLWVYDRLHGTDYRAATRAWLDFIQKDLIDPERGAFYLSYHPESGAVKPWISAYTTAWTLAMVHGMDPAFSERYYPRFKQTFVEVYDEGRKARVRETAGTDDADGGVGLASAFTLLLAREMGDQQLFDQLLNHLEPPAKPSIVSASLRYEHPGSLLFDELLFLAKVHAGFGALLRMPPPAAKLAGK</sequence>
<accession>A0A7W9TSL6</accession>
<dbReference type="EMBL" id="JACHIB010000022">
    <property type="protein sequence ID" value="MBB6085258.1"/>
    <property type="molecule type" value="Genomic_DNA"/>
</dbReference>
<organism evidence="3 4">
    <name type="scientific">Castellaniella defragrans</name>
    <name type="common">Alcaligenes defragrans</name>
    <dbReference type="NCBI Taxonomy" id="75697"/>
    <lineage>
        <taxon>Bacteria</taxon>
        <taxon>Pseudomonadati</taxon>
        <taxon>Pseudomonadota</taxon>
        <taxon>Betaproteobacteria</taxon>
        <taxon>Burkholderiales</taxon>
        <taxon>Alcaligenaceae</taxon>
        <taxon>Castellaniella</taxon>
    </lineage>
</organism>
<comment type="caution">
    <text evidence="3">The sequence shown here is derived from an EMBL/GenBank/DDBJ whole genome shotgun (WGS) entry which is preliminary data.</text>
</comment>
<keyword evidence="1" id="KW-0732">Signal</keyword>
<dbReference type="AlphaFoldDB" id="A0A7W9TSL6"/>
<gene>
    <name evidence="3" type="ORF">HNR28_003315</name>
</gene>
<name>A0A7W9TSL6_CASDE</name>
<feature type="signal peptide" evidence="1">
    <location>
        <begin position="1"/>
        <end position="30"/>
    </location>
</feature>
<dbReference type="RefSeq" id="WP_043683919.1">
    <property type="nucleotide sequence ID" value="NZ_JACHIB010000022.1"/>
</dbReference>
<dbReference type="Proteomes" id="UP000541136">
    <property type="component" value="Unassembled WGS sequence"/>
</dbReference>
<dbReference type="InterPro" id="IPR041411">
    <property type="entry name" value="Ldi"/>
</dbReference>
<proteinExistence type="predicted"/>
<evidence type="ECO:0000313" key="3">
    <source>
        <dbReference type="EMBL" id="MBB6085258.1"/>
    </source>
</evidence>
<feature type="chain" id="PRO_5031311750" description="Linalool dehydratase/isomerase domain-containing protein" evidence="1">
    <location>
        <begin position="31"/>
        <end position="401"/>
    </location>
</feature>
<reference evidence="3 4" key="1">
    <citation type="submission" date="2020-08" db="EMBL/GenBank/DDBJ databases">
        <title>Genomic Encyclopedia of Type Strains, Phase IV (KMG-IV): sequencing the most valuable type-strain genomes for metagenomic binning, comparative biology and taxonomic classification.</title>
        <authorList>
            <person name="Goeker M."/>
        </authorList>
    </citation>
    <scope>NUCLEOTIDE SEQUENCE [LARGE SCALE GENOMIC DNA]</scope>
    <source>
        <strain evidence="3 4">DSM 12141</strain>
    </source>
</reference>
<dbReference type="Pfam" id="PF18566">
    <property type="entry name" value="Ldi"/>
    <property type="match status" value="1"/>
</dbReference>
<evidence type="ECO:0000259" key="2">
    <source>
        <dbReference type="Pfam" id="PF18566"/>
    </source>
</evidence>